<reference evidence="2 3" key="1">
    <citation type="submission" date="2016-10" db="EMBL/GenBank/DDBJ databases">
        <authorList>
            <person name="Varghese N."/>
            <person name="Submissions S."/>
        </authorList>
    </citation>
    <scope>NUCLEOTIDE SEQUENCE [LARGE SCALE GENOMIC DNA]</scope>
    <source>
        <strain evidence="2 3">BS2771</strain>
    </source>
</reference>
<dbReference type="OrthoDB" id="6883952at2"/>
<name>A0A5B2UIX6_9PSED</name>
<evidence type="ECO:0000313" key="2">
    <source>
        <dbReference type="EMBL" id="SDV10803.1"/>
    </source>
</evidence>
<reference evidence="1 4" key="2">
    <citation type="submission" date="2019-09" db="EMBL/GenBank/DDBJ databases">
        <title>Draft genome sequence of Pseudomonas brenneri CCUG 51514(T).</title>
        <authorList>
            <person name="Tunovic T."/>
            <person name="Pineiro-Iglesias B."/>
            <person name="Unosson C."/>
            <person name="Inganas E."/>
            <person name="Ohlen M."/>
            <person name="Cardew S."/>
            <person name="Jensie-Markopoulos S."/>
            <person name="Salva-Serra F."/>
            <person name="Jaen-Luchoro D."/>
            <person name="Svensson-Stadler L."/>
            <person name="Chun J."/>
            <person name="Moore E."/>
        </authorList>
    </citation>
    <scope>NUCLEOTIDE SEQUENCE [LARGE SCALE GENOMIC DNA]</scope>
    <source>
        <strain evidence="1 4">CCUG 51514</strain>
    </source>
</reference>
<proteinExistence type="predicted"/>
<keyword evidence="3" id="KW-1185">Reference proteome</keyword>
<evidence type="ECO:0000313" key="3">
    <source>
        <dbReference type="Proteomes" id="UP000199620"/>
    </source>
</evidence>
<dbReference type="Proteomes" id="UP000199620">
    <property type="component" value="Chromosome I"/>
</dbReference>
<gene>
    <name evidence="1" type="ORF">F1720_26230</name>
    <name evidence="2" type="ORF">SAMN04490181_5001</name>
</gene>
<dbReference type="EMBL" id="VUOL01000022">
    <property type="protein sequence ID" value="KAA2226458.1"/>
    <property type="molecule type" value="Genomic_DNA"/>
</dbReference>
<evidence type="ECO:0000313" key="4">
    <source>
        <dbReference type="Proteomes" id="UP000325296"/>
    </source>
</evidence>
<dbReference type="RefSeq" id="WP_090292783.1">
    <property type="nucleotide sequence ID" value="NZ_BMNU01000010.1"/>
</dbReference>
<dbReference type="EMBL" id="LT629800">
    <property type="protein sequence ID" value="SDV10803.1"/>
    <property type="molecule type" value="Genomic_DNA"/>
</dbReference>
<sequence>MAYERLTSFMYSEVGERVGAWRREGEAAIVPFSLQDIVQGYVDAHSRLSVWLLKREIHRYLRKNLASGRLRNAAPFDYELCFSEHYFGCNNHQFLLWVCRLLDENLKRTQWRGIKRLFNKR</sequence>
<evidence type="ECO:0000313" key="1">
    <source>
        <dbReference type="EMBL" id="KAA2226458.1"/>
    </source>
</evidence>
<dbReference type="Proteomes" id="UP000325296">
    <property type="component" value="Unassembled WGS sequence"/>
</dbReference>
<protein>
    <submittedName>
        <fullName evidence="1">Uncharacterized protein</fullName>
    </submittedName>
</protein>
<accession>A0A5B2UIX6</accession>
<organism evidence="1 4">
    <name type="scientific">Pseudomonas brenneri</name>
    <dbReference type="NCBI Taxonomy" id="129817"/>
    <lineage>
        <taxon>Bacteria</taxon>
        <taxon>Pseudomonadati</taxon>
        <taxon>Pseudomonadota</taxon>
        <taxon>Gammaproteobacteria</taxon>
        <taxon>Pseudomonadales</taxon>
        <taxon>Pseudomonadaceae</taxon>
        <taxon>Pseudomonas</taxon>
    </lineage>
</organism>
<dbReference type="AlphaFoldDB" id="A0A5B2UIX6"/>